<dbReference type="Proteomes" id="UP000009022">
    <property type="component" value="Unassembled WGS sequence"/>
</dbReference>
<dbReference type="InterPro" id="IPR001611">
    <property type="entry name" value="Leu-rich_rpt"/>
</dbReference>
<name>B3RNK4_TRIAD</name>
<dbReference type="GeneID" id="6750519"/>
<dbReference type="PROSITE" id="PS50096">
    <property type="entry name" value="IQ"/>
    <property type="match status" value="1"/>
</dbReference>
<feature type="coiled-coil region" evidence="1">
    <location>
        <begin position="679"/>
        <end position="706"/>
    </location>
</feature>
<keyword evidence="3" id="KW-1185">Reference proteome</keyword>
<proteinExistence type="predicted"/>
<dbReference type="InParanoid" id="B3RNK4"/>
<keyword evidence="1" id="KW-0175">Coiled coil</keyword>
<dbReference type="InterPro" id="IPR032675">
    <property type="entry name" value="LRR_dom_sf"/>
</dbReference>
<dbReference type="PANTHER" id="PTHR46723:SF1">
    <property type="entry name" value="LEUCINE-RICH REPEAT AND IQ DOMAIN-CONTAINING PROTEIN 3"/>
    <property type="match status" value="1"/>
</dbReference>
<dbReference type="FunCoup" id="B3RNK4">
    <property type="interactions" value="5"/>
</dbReference>
<dbReference type="PROSITE" id="PS51450">
    <property type="entry name" value="LRR"/>
    <property type="match status" value="1"/>
</dbReference>
<evidence type="ECO:0000313" key="3">
    <source>
        <dbReference type="Proteomes" id="UP000009022"/>
    </source>
</evidence>
<accession>B3RNK4</accession>
<evidence type="ECO:0000313" key="2">
    <source>
        <dbReference type="EMBL" id="EDV27470.1"/>
    </source>
</evidence>
<organism evidence="2 3">
    <name type="scientific">Trichoplax adhaerens</name>
    <name type="common">Trichoplax reptans</name>
    <dbReference type="NCBI Taxonomy" id="10228"/>
    <lineage>
        <taxon>Eukaryota</taxon>
        <taxon>Metazoa</taxon>
        <taxon>Placozoa</taxon>
        <taxon>Uniplacotomia</taxon>
        <taxon>Trichoplacea</taxon>
        <taxon>Trichoplacidae</taxon>
        <taxon>Trichoplax</taxon>
    </lineage>
</organism>
<dbReference type="CTD" id="6750519"/>
<evidence type="ECO:0008006" key="4">
    <source>
        <dbReference type="Google" id="ProtNLM"/>
    </source>
</evidence>
<dbReference type="EMBL" id="DS985242">
    <property type="protein sequence ID" value="EDV27470.1"/>
    <property type="molecule type" value="Genomic_DNA"/>
</dbReference>
<dbReference type="Pfam" id="PF14580">
    <property type="entry name" value="LRR_9"/>
    <property type="match status" value="1"/>
</dbReference>
<reference evidence="2 3" key="1">
    <citation type="journal article" date="2008" name="Nature">
        <title>The Trichoplax genome and the nature of placozoans.</title>
        <authorList>
            <person name="Srivastava M."/>
            <person name="Begovic E."/>
            <person name="Chapman J."/>
            <person name="Putnam N.H."/>
            <person name="Hellsten U."/>
            <person name="Kawashima T."/>
            <person name="Kuo A."/>
            <person name="Mitros T."/>
            <person name="Salamov A."/>
            <person name="Carpenter M.L."/>
            <person name="Signorovitch A.Y."/>
            <person name="Moreno M.A."/>
            <person name="Kamm K."/>
            <person name="Grimwood J."/>
            <person name="Schmutz J."/>
            <person name="Shapiro H."/>
            <person name="Grigoriev I.V."/>
            <person name="Buss L.W."/>
            <person name="Schierwater B."/>
            <person name="Dellaporta S.L."/>
            <person name="Rokhsar D.S."/>
        </authorList>
    </citation>
    <scope>NUCLEOTIDE SEQUENCE [LARGE SCALE GENOMIC DNA]</scope>
    <source>
        <strain evidence="2 3">Grell-BS-1999</strain>
    </source>
</reference>
<dbReference type="InterPro" id="IPR052859">
    <property type="entry name" value="LRR-IQ_domain_protein"/>
</dbReference>
<dbReference type="PhylomeDB" id="B3RNK4"/>
<gene>
    <name evidence="2" type="ORF">TRIADDRAFT_53197</name>
</gene>
<dbReference type="STRING" id="10228.B3RNK4"/>
<dbReference type="OrthoDB" id="676979at2759"/>
<dbReference type="eggNOG" id="KOG0531">
    <property type="taxonomic scope" value="Eukaryota"/>
</dbReference>
<dbReference type="HOGENOM" id="CLU_337515_0_0_1"/>
<dbReference type="RefSeq" id="XP_002109304.1">
    <property type="nucleotide sequence ID" value="XM_002109268.1"/>
</dbReference>
<dbReference type="KEGG" id="tad:TRIADDRAFT_53197"/>
<protein>
    <recommendedName>
        <fullName evidence="4">Leucine-rich repeat and IQ domain-containing protein 3</fullName>
    </recommendedName>
</protein>
<dbReference type="SUPFAM" id="SSF52058">
    <property type="entry name" value="L domain-like"/>
    <property type="match status" value="1"/>
</dbReference>
<dbReference type="PANTHER" id="PTHR46723">
    <property type="entry name" value="LEUCINE-RICH REPEAT AND IQ DOMAIN-CONTAINING PROTEIN 3"/>
    <property type="match status" value="1"/>
</dbReference>
<dbReference type="Gene3D" id="3.80.10.10">
    <property type="entry name" value="Ribonuclease Inhibitor"/>
    <property type="match status" value="1"/>
</dbReference>
<evidence type="ECO:0000256" key="1">
    <source>
        <dbReference type="SAM" id="Coils"/>
    </source>
</evidence>
<sequence length="844" mass="97948">MNYFTRKANIIGDDEFRHYAKHREEGSIRDAETIGYINTPNEEFLLKNTIDGLKLDQAQYFNLRNRRLIEIGSLYLCDNLTVCILANNFIRTFDALIYCNNLQMLDVHGNQIVNVPSVAFWSTLSKLSVMLLHDNGISSMSCVRKIANSPNLAILTLHNTPISLKPHYRHHVVNSIFTLKVLDNYVIADEEIIEGCKFTDQFSTKNQFLYLKTERNFDQITNGDEAIKEINLLLSRANKIMAKNSPILIIQRYLRGYLARKILKAYINHKDTSINIEDIMNQHLSLIADANSSQQVSTNVERQIQKIQSEKSNKNKRYLDKTYSTVKHGSMRMGKIKTKNVLKKSQSKKSLGTVSDNYYATAESPILIRQFSPALSTRDNQIVHLDDPNFNYDQDFNNRDERFHGHEDYSLPPIHDGHGIINSMNSKQSEAISPLKINVDLRELQARAAQFTEEERSSASKQFRLSSRELSAIKTGKELLSGLERTMKKEKVDKSDKERYYSPLSDYRMSVPEESRPPISKNSKFRNYNETNENDELFTTHFRLSGMKAATTAVDPVEEMILNKQETAKDMREAKAIYREIIQEKRKPPVVEKHITLNGQQRLYKKLYEAMNLSILRSVDQVHKDWHKSEKAIQKIDTIANHRLLHDVQKERIRQFQRYKVMIAREGGIQDKIISSDALKMMEEERERENLRVQFARQELNEKTKQRFEEMALSTDFNCQATAIGRVIRQYDGKKHRTEMKDKKAEGVKVSQEKAIEKREMVNKYLEHKRMVQRAVNQVEKKKINGKLLEEANDRVMQARARVTYLKQRHRVASNFCKLQNTLLTSEQPPNAVSNMSIAIDDRS</sequence>
<dbReference type="AlphaFoldDB" id="B3RNK4"/>